<organism evidence="1 2">
    <name type="scientific">Bacillus pseudomycoides</name>
    <dbReference type="NCBI Taxonomy" id="64104"/>
    <lineage>
        <taxon>Bacteria</taxon>
        <taxon>Bacillati</taxon>
        <taxon>Bacillota</taxon>
        <taxon>Bacilli</taxon>
        <taxon>Bacillales</taxon>
        <taxon>Bacillaceae</taxon>
        <taxon>Bacillus</taxon>
        <taxon>Bacillus cereus group</taxon>
    </lineage>
</organism>
<evidence type="ECO:0000313" key="1">
    <source>
        <dbReference type="EMBL" id="PED80964.1"/>
    </source>
</evidence>
<gene>
    <name evidence="1" type="ORF">CON65_19940</name>
</gene>
<dbReference type="AlphaFoldDB" id="A0AA91ZS05"/>
<name>A0AA91ZS05_9BACI</name>
<protein>
    <submittedName>
        <fullName evidence="1">Uncharacterized protein</fullName>
    </submittedName>
</protein>
<proteinExistence type="predicted"/>
<reference evidence="1 2" key="1">
    <citation type="submission" date="2017-09" db="EMBL/GenBank/DDBJ databases">
        <title>Large-scale bioinformatics analysis of Bacillus genomes uncovers conserved roles of natural products in bacterial physiology.</title>
        <authorList>
            <consortium name="Agbiome Team Llc"/>
            <person name="Bleich R.M."/>
            <person name="Grubbs K.J."/>
            <person name="Santa Maria K.C."/>
            <person name="Allen S.E."/>
            <person name="Farag S."/>
            <person name="Shank E.A."/>
            <person name="Bowers A."/>
        </authorList>
    </citation>
    <scope>NUCLEOTIDE SEQUENCE [LARGE SCALE GENOMIC DNA]</scope>
    <source>
        <strain evidence="1 2">AFS092012</strain>
    </source>
</reference>
<accession>A0AA91ZS05</accession>
<evidence type="ECO:0000313" key="2">
    <source>
        <dbReference type="Proteomes" id="UP000221020"/>
    </source>
</evidence>
<dbReference type="Proteomes" id="UP000221020">
    <property type="component" value="Unassembled WGS sequence"/>
</dbReference>
<comment type="caution">
    <text evidence="1">The sequence shown here is derived from an EMBL/GenBank/DDBJ whole genome shotgun (WGS) entry which is preliminary data.</text>
</comment>
<sequence>MITFLFYFLNRAEEAKMKVLLLGDIAHRWAVSVERVQELAALDPIFPKPYMILPSKDNLYLETDIIAYEKMHVELTQIYIRGRNLRRFLRRE</sequence>
<dbReference type="EMBL" id="NVOR01000091">
    <property type="protein sequence ID" value="PED80964.1"/>
    <property type="molecule type" value="Genomic_DNA"/>
</dbReference>